<dbReference type="Pfam" id="PF04024">
    <property type="entry name" value="PspC"/>
    <property type="match status" value="1"/>
</dbReference>
<keyword evidence="9" id="KW-1185">Reference proteome</keyword>
<keyword evidence="5 6" id="KW-0472">Membrane</keyword>
<dbReference type="InterPro" id="IPR007168">
    <property type="entry name" value="Phageshock_PspC_N"/>
</dbReference>
<dbReference type="PANTHER" id="PTHR33885">
    <property type="entry name" value="PHAGE SHOCK PROTEIN C"/>
    <property type="match status" value="1"/>
</dbReference>
<comment type="subcellular location">
    <subcellularLocation>
        <location evidence="1">Cell membrane</location>
        <topology evidence="1">Single-pass membrane protein</topology>
    </subcellularLocation>
</comment>
<evidence type="ECO:0000313" key="8">
    <source>
        <dbReference type="EMBL" id="MWV27467.1"/>
    </source>
</evidence>
<feature type="domain" description="Phage shock protein PspC N-terminal" evidence="7">
    <location>
        <begin position="17"/>
        <end position="72"/>
    </location>
</feature>
<keyword evidence="4 6" id="KW-1133">Transmembrane helix</keyword>
<dbReference type="RefSeq" id="WP_160485029.1">
    <property type="nucleotide sequence ID" value="NZ_WUBR01000001.1"/>
</dbReference>
<gene>
    <name evidence="8" type="ORF">GRF63_06070</name>
</gene>
<evidence type="ECO:0000256" key="5">
    <source>
        <dbReference type="ARBA" id="ARBA00023136"/>
    </source>
</evidence>
<evidence type="ECO:0000256" key="3">
    <source>
        <dbReference type="ARBA" id="ARBA00022692"/>
    </source>
</evidence>
<evidence type="ECO:0000313" key="9">
    <source>
        <dbReference type="Proteomes" id="UP000461409"/>
    </source>
</evidence>
<evidence type="ECO:0000256" key="4">
    <source>
        <dbReference type="ARBA" id="ARBA00022989"/>
    </source>
</evidence>
<sequence length="73" mass="7848">MSDLERNNNAVRPSGQKKFRLDHANGKIAGVCGGIAKYIGMDPLIVRIIFAVGAVAGFGSFILIYLAIWLLAD</sequence>
<evidence type="ECO:0000256" key="1">
    <source>
        <dbReference type="ARBA" id="ARBA00004162"/>
    </source>
</evidence>
<comment type="caution">
    <text evidence="8">The sequence shown here is derived from an EMBL/GenBank/DDBJ whole genome shotgun (WGS) entry which is preliminary data.</text>
</comment>
<evidence type="ECO:0000256" key="2">
    <source>
        <dbReference type="ARBA" id="ARBA00022475"/>
    </source>
</evidence>
<evidence type="ECO:0000259" key="7">
    <source>
        <dbReference type="Pfam" id="PF04024"/>
    </source>
</evidence>
<proteinExistence type="predicted"/>
<reference evidence="8 9" key="2">
    <citation type="submission" date="2020-02" db="EMBL/GenBank/DDBJ databases">
        <title>Erythrobacter dongmakensis sp. nov., isolated from a tidal mudflat.</title>
        <authorList>
            <person name="Kim I.S."/>
        </authorList>
    </citation>
    <scope>NUCLEOTIDE SEQUENCE [LARGE SCALE GENOMIC DNA]</scope>
    <source>
        <strain evidence="8 9">GH3-10</strain>
    </source>
</reference>
<name>A0A844XAP6_9SPHN</name>
<evidence type="ECO:0000256" key="6">
    <source>
        <dbReference type="SAM" id="Phobius"/>
    </source>
</evidence>
<dbReference type="PANTHER" id="PTHR33885:SF3">
    <property type="entry name" value="PHAGE SHOCK PROTEIN C"/>
    <property type="match status" value="1"/>
</dbReference>
<feature type="transmembrane region" description="Helical" evidence="6">
    <location>
        <begin position="44"/>
        <end position="72"/>
    </location>
</feature>
<reference evidence="8 9" key="1">
    <citation type="submission" date="2019-12" db="EMBL/GenBank/DDBJ databases">
        <authorList>
            <person name="Lee S.D."/>
        </authorList>
    </citation>
    <scope>NUCLEOTIDE SEQUENCE [LARGE SCALE GENOMIC DNA]</scope>
    <source>
        <strain evidence="8 9">GH3-10</strain>
    </source>
</reference>
<dbReference type="Proteomes" id="UP000461409">
    <property type="component" value="Unassembled WGS sequence"/>
</dbReference>
<dbReference type="GO" id="GO:0005886">
    <property type="term" value="C:plasma membrane"/>
    <property type="evidence" value="ECO:0007669"/>
    <property type="project" value="UniProtKB-SubCell"/>
</dbReference>
<accession>A0A844XAP6</accession>
<dbReference type="EMBL" id="WUBR01000001">
    <property type="protein sequence ID" value="MWV27467.1"/>
    <property type="molecule type" value="Genomic_DNA"/>
</dbReference>
<dbReference type="AlphaFoldDB" id="A0A844XAP6"/>
<protein>
    <submittedName>
        <fullName evidence="8">PspC domain-containing protein</fullName>
    </submittedName>
</protein>
<organism evidence="8 9">
    <name type="scientific">Aurantiacibacter rhizosphaerae</name>
    <dbReference type="NCBI Taxonomy" id="2691582"/>
    <lineage>
        <taxon>Bacteria</taxon>
        <taxon>Pseudomonadati</taxon>
        <taxon>Pseudomonadota</taxon>
        <taxon>Alphaproteobacteria</taxon>
        <taxon>Sphingomonadales</taxon>
        <taxon>Erythrobacteraceae</taxon>
        <taxon>Aurantiacibacter</taxon>
    </lineage>
</organism>
<dbReference type="InterPro" id="IPR052027">
    <property type="entry name" value="PspC"/>
</dbReference>
<keyword evidence="3 6" id="KW-0812">Transmembrane</keyword>
<keyword evidence="2" id="KW-1003">Cell membrane</keyword>